<feature type="region of interest" description="Disordered" evidence="1">
    <location>
        <begin position="1"/>
        <end position="37"/>
    </location>
</feature>
<evidence type="ECO:0000256" key="2">
    <source>
        <dbReference type="SAM" id="Phobius"/>
    </source>
</evidence>
<sequence length="251" mass="27527">MTAREVDGDPSTENAMSRTVTKNADSTSLSSDDNGTNEMYGQGYSQKNLQLPCMFWAVLAFSLFETITSMTFAQNATELAEQRFKGVFFIPCLGIFLDIVGHRASLCKLLLSMALADLVSSRTGSAVSLGVYSVVFNLGYTATTGGTRTNLWHQSVCGSAFSLKVTMNHAMSSIVRIITSALQDADNDSYRQIMQVYLVLSVFTVFVGIVILLSTFMTKQLAILQWARKKRLKSGDETSHVRKENSLLGHA</sequence>
<dbReference type="SUPFAM" id="SSF103473">
    <property type="entry name" value="MFS general substrate transporter"/>
    <property type="match status" value="1"/>
</dbReference>
<name>A0A8J8W664_9EURO</name>
<comment type="caution">
    <text evidence="3">The sequence shown here is derived from an EMBL/GenBank/DDBJ whole genome shotgun (WGS) entry which is preliminary data.</text>
</comment>
<evidence type="ECO:0000313" key="4">
    <source>
        <dbReference type="Proteomes" id="UP000631181"/>
    </source>
</evidence>
<dbReference type="Proteomes" id="UP000631181">
    <property type="component" value="Unassembled WGS sequence"/>
</dbReference>
<dbReference type="OrthoDB" id="424834at2759"/>
<feature type="compositionally biased region" description="Polar residues" evidence="1">
    <location>
        <begin position="11"/>
        <end position="37"/>
    </location>
</feature>
<evidence type="ECO:0000256" key="1">
    <source>
        <dbReference type="SAM" id="MobiDB-lite"/>
    </source>
</evidence>
<dbReference type="EMBL" id="WIWV01000012">
    <property type="protein sequence ID" value="KAF7718724.1"/>
    <property type="molecule type" value="Genomic_DNA"/>
</dbReference>
<dbReference type="Gene3D" id="1.20.1250.20">
    <property type="entry name" value="MFS general substrate transporter like domains"/>
    <property type="match status" value="1"/>
</dbReference>
<proteinExistence type="predicted"/>
<dbReference type="InterPro" id="IPR036259">
    <property type="entry name" value="MFS_trans_sf"/>
</dbReference>
<protein>
    <submittedName>
        <fullName evidence="3">Uncharacterized protein</fullName>
    </submittedName>
</protein>
<organism evidence="3 4">
    <name type="scientific">Penicillium ucsense</name>
    <dbReference type="NCBI Taxonomy" id="2839758"/>
    <lineage>
        <taxon>Eukaryota</taxon>
        <taxon>Fungi</taxon>
        <taxon>Dikarya</taxon>
        <taxon>Ascomycota</taxon>
        <taxon>Pezizomycotina</taxon>
        <taxon>Eurotiomycetes</taxon>
        <taxon>Eurotiomycetidae</taxon>
        <taxon>Eurotiales</taxon>
        <taxon>Aspergillaceae</taxon>
        <taxon>Penicillium</taxon>
    </lineage>
</organism>
<keyword evidence="2" id="KW-0472">Membrane</keyword>
<feature type="transmembrane region" description="Helical" evidence="2">
    <location>
        <begin position="196"/>
        <end position="224"/>
    </location>
</feature>
<keyword evidence="2" id="KW-1133">Transmembrane helix</keyword>
<feature type="transmembrane region" description="Helical" evidence="2">
    <location>
        <begin position="86"/>
        <end position="105"/>
    </location>
</feature>
<keyword evidence="2" id="KW-0812">Transmembrane</keyword>
<gene>
    <name evidence="3" type="ORF">PECM_001143</name>
</gene>
<feature type="transmembrane region" description="Helical" evidence="2">
    <location>
        <begin position="54"/>
        <end position="74"/>
    </location>
</feature>
<keyword evidence="4" id="KW-1185">Reference proteome</keyword>
<accession>A0A8J8W664</accession>
<dbReference type="AlphaFoldDB" id="A0A8J8W664"/>
<reference evidence="3" key="1">
    <citation type="journal article" date="2020" name="Front. Microbiol.">
        <title>Gene regulatory networks of Penicillium echinulatum 2HH and Penicillium oxalicum 114-2 inferred by a computational biology approach.</title>
        <authorList>
            <person name="Lenz A.R."/>
            <person name="Galan-Vasquez E."/>
            <person name="Balbinot E."/>
            <person name="De Abreu F.P."/>
            <person name="De Oliveira N.S."/>
            <person name="Da Rosa L.O."/>
            <person name="De Avila E Silva S."/>
            <person name="Camassola M."/>
            <person name="Dillon A.J.P."/>
            <person name="Perez-Rueda E."/>
        </authorList>
    </citation>
    <scope>NUCLEOTIDE SEQUENCE</scope>
    <source>
        <strain evidence="3">S1M29</strain>
    </source>
</reference>
<evidence type="ECO:0000313" key="3">
    <source>
        <dbReference type="EMBL" id="KAF7718724.1"/>
    </source>
</evidence>